<dbReference type="CDD" id="cd17954">
    <property type="entry name" value="DEADc_DDX47"/>
    <property type="match status" value="1"/>
</dbReference>
<evidence type="ECO:0000256" key="10">
    <source>
        <dbReference type="RuleBase" id="RU000492"/>
    </source>
</evidence>
<dbReference type="GO" id="GO:0005524">
    <property type="term" value="F:ATP binding"/>
    <property type="evidence" value="ECO:0007669"/>
    <property type="project" value="UniProtKB-KW"/>
</dbReference>
<evidence type="ECO:0000256" key="8">
    <source>
        <dbReference type="ARBA" id="ARBA00024350"/>
    </source>
</evidence>
<dbReference type="InterPro" id="IPR011545">
    <property type="entry name" value="DEAD/DEAH_box_helicase_dom"/>
</dbReference>
<dbReference type="GO" id="GO:0003723">
    <property type="term" value="F:RNA binding"/>
    <property type="evidence" value="ECO:0007669"/>
    <property type="project" value="UniProtKB-KW"/>
</dbReference>
<dbReference type="InterPro" id="IPR014001">
    <property type="entry name" value="Helicase_ATP-bd"/>
</dbReference>
<dbReference type="CDD" id="cd18787">
    <property type="entry name" value="SF2_C_DEAD"/>
    <property type="match status" value="1"/>
</dbReference>
<dbReference type="PANTHER" id="PTHR47959:SF24">
    <property type="entry name" value="ATP-DEPENDENT RNA HELICASE"/>
    <property type="match status" value="1"/>
</dbReference>
<keyword evidence="3 10" id="KW-0378">Hydrolase</keyword>
<evidence type="ECO:0000256" key="1">
    <source>
        <dbReference type="ARBA" id="ARBA00004123"/>
    </source>
</evidence>
<keyword evidence="16" id="KW-1185">Reference proteome</keyword>
<evidence type="ECO:0000256" key="4">
    <source>
        <dbReference type="ARBA" id="ARBA00022806"/>
    </source>
</evidence>
<dbReference type="PROSITE" id="PS00039">
    <property type="entry name" value="DEAD_ATP_HELICASE"/>
    <property type="match status" value="1"/>
</dbReference>
<evidence type="ECO:0008006" key="17">
    <source>
        <dbReference type="Google" id="ProtNLM"/>
    </source>
</evidence>
<feature type="domain" description="Helicase C-terminal" evidence="13">
    <location>
        <begin position="251"/>
        <end position="392"/>
    </location>
</feature>
<evidence type="ECO:0000313" key="16">
    <source>
        <dbReference type="Proteomes" id="UP000187209"/>
    </source>
</evidence>
<evidence type="ECO:0000256" key="7">
    <source>
        <dbReference type="ARBA" id="ARBA00023242"/>
    </source>
</evidence>
<keyword evidence="7" id="KW-0539">Nucleus</keyword>
<dbReference type="Pfam" id="PF00270">
    <property type="entry name" value="DEAD"/>
    <property type="match status" value="1"/>
</dbReference>
<dbReference type="SUPFAM" id="SSF52540">
    <property type="entry name" value="P-loop containing nucleoside triphosphate hydrolases"/>
    <property type="match status" value="1"/>
</dbReference>
<dbReference type="SMART" id="SM00487">
    <property type="entry name" value="DEXDc"/>
    <property type="match status" value="1"/>
</dbReference>
<sequence length="448" mass="49746">MSEIDISQPIYEENTSNLSFKDLGVCSELCVACEKLGFIKPTSIQCKSIPHSLNKKDLIALAVTGSGKTAAFVIPILQHLLITPTSLYALIMTPTRELAIQISEQCEALGAFIGLKTAVLVGGLDLMQQAIALSKKPHIVIGTPGRVADHLQNTKGFNLNSICFLVLDEADKLLNMDFGKEIDLIVSACPQERTTFLFSATMTNKVQKLQRACLKRDAIKIHVSTKYQTVDSLIQEFLFVPAAHKDTYVYSILQLFIGNMVIIFTETSVNASRLTLVLNKLGMKAVALYGKLSQDKRLESLNKFKGKGRNILVATEVASRGLDIPSVDIVINYDVPVQSKNYIHRVGRTARAGKSGRAITLVTQYDVVLFQKVESLLGTKLELFPIDKEKVMLEHEKVLEAIRSVNKELKDQDRDSDEERLDDEGNIVTTKKRPKSKGHKGTKKRFKK</sequence>
<dbReference type="OrthoDB" id="10261904at2759"/>
<feature type="domain" description="Helicase ATP-binding" evidence="12">
    <location>
        <begin position="49"/>
        <end position="220"/>
    </location>
</feature>
<keyword evidence="6" id="KW-0694">RNA-binding</keyword>
<gene>
    <name evidence="15" type="ORF">SteCoe_30080</name>
</gene>
<keyword evidence="2 10" id="KW-0547">Nucleotide-binding</keyword>
<dbReference type="PROSITE" id="PS51195">
    <property type="entry name" value="Q_MOTIF"/>
    <property type="match status" value="1"/>
</dbReference>
<dbReference type="InterPro" id="IPR044765">
    <property type="entry name" value="DDX47/Rrp3_DEADc"/>
</dbReference>
<dbReference type="PROSITE" id="PS51192">
    <property type="entry name" value="HELICASE_ATP_BIND_1"/>
    <property type="match status" value="1"/>
</dbReference>
<dbReference type="InterPro" id="IPR001650">
    <property type="entry name" value="Helicase_C-like"/>
</dbReference>
<evidence type="ECO:0000259" key="13">
    <source>
        <dbReference type="PROSITE" id="PS51194"/>
    </source>
</evidence>
<keyword evidence="4 10" id="KW-0347">Helicase</keyword>
<comment type="caution">
    <text evidence="15">The sequence shown here is derived from an EMBL/GenBank/DDBJ whole genome shotgun (WGS) entry which is preliminary data.</text>
</comment>
<dbReference type="InterPro" id="IPR014014">
    <property type="entry name" value="RNA_helicase_DEAD_Q_motif"/>
</dbReference>
<name>A0A1R2B4E9_9CILI</name>
<comment type="subcellular location">
    <subcellularLocation>
        <location evidence="1">Nucleus</location>
    </subcellularLocation>
</comment>
<proteinExistence type="inferred from homology"/>
<evidence type="ECO:0000259" key="12">
    <source>
        <dbReference type="PROSITE" id="PS51192"/>
    </source>
</evidence>
<comment type="similarity">
    <text evidence="8">Belongs to the DEAD box helicase family. DDX47/RRP3 subfamily.</text>
</comment>
<accession>A0A1R2B4E9</accession>
<evidence type="ECO:0000256" key="5">
    <source>
        <dbReference type="ARBA" id="ARBA00022840"/>
    </source>
</evidence>
<evidence type="ECO:0000256" key="3">
    <source>
        <dbReference type="ARBA" id="ARBA00022801"/>
    </source>
</evidence>
<dbReference type="Proteomes" id="UP000187209">
    <property type="component" value="Unassembled WGS sequence"/>
</dbReference>
<evidence type="ECO:0000259" key="14">
    <source>
        <dbReference type="PROSITE" id="PS51195"/>
    </source>
</evidence>
<dbReference type="GO" id="GO:0005829">
    <property type="term" value="C:cytosol"/>
    <property type="evidence" value="ECO:0007669"/>
    <property type="project" value="TreeGrafter"/>
</dbReference>
<protein>
    <recommendedName>
        <fullName evidence="17">RNA helicase</fullName>
    </recommendedName>
</protein>
<evidence type="ECO:0000256" key="9">
    <source>
        <dbReference type="PROSITE-ProRule" id="PRU00552"/>
    </source>
</evidence>
<keyword evidence="5 10" id="KW-0067">ATP-binding</keyword>
<evidence type="ECO:0000256" key="2">
    <source>
        <dbReference type="ARBA" id="ARBA00022741"/>
    </source>
</evidence>
<dbReference type="EMBL" id="MPUH01000970">
    <property type="protein sequence ID" value="OMJ71642.1"/>
    <property type="molecule type" value="Genomic_DNA"/>
</dbReference>
<feature type="compositionally biased region" description="Basic residues" evidence="11">
    <location>
        <begin position="430"/>
        <end position="448"/>
    </location>
</feature>
<evidence type="ECO:0000256" key="11">
    <source>
        <dbReference type="SAM" id="MobiDB-lite"/>
    </source>
</evidence>
<dbReference type="PANTHER" id="PTHR47959">
    <property type="entry name" value="ATP-DEPENDENT RNA HELICASE RHLE-RELATED"/>
    <property type="match status" value="1"/>
</dbReference>
<feature type="region of interest" description="Disordered" evidence="11">
    <location>
        <begin position="409"/>
        <end position="448"/>
    </location>
</feature>
<organism evidence="15 16">
    <name type="scientific">Stentor coeruleus</name>
    <dbReference type="NCBI Taxonomy" id="5963"/>
    <lineage>
        <taxon>Eukaryota</taxon>
        <taxon>Sar</taxon>
        <taxon>Alveolata</taxon>
        <taxon>Ciliophora</taxon>
        <taxon>Postciliodesmatophora</taxon>
        <taxon>Heterotrichea</taxon>
        <taxon>Heterotrichida</taxon>
        <taxon>Stentoridae</taxon>
        <taxon>Stentor</taxon>
    </lineage>
</organism>
<dbReference type="InterPro" id="IPR000629">
    <property type="entry name" value="RNA-helicase_DEAD-box_CS"/>
</dbReference>
<dbReference type="SMART" id="SM00490">
    <property type="entry name" value="HELICc"/>
    <property type="match status" value="1"/>
</dbReference>
<dbReference type="GO" id="GO:0003724">
    <property type="term" value="F:RNA helicase activity"/>
    <property type="evidence" value="ECO:0007669"/>
    <property type="project" value="InterPro"/>
</dbReference>
<feature type="compositionally biased region" description="Acidic residues" evidence="11">
    <location>
        <begin position="414"/>
        <end position="425"/>
    </location>
</feature>
<dbReference type="InterPro" id="IPR027417">
    <property type="entry name" value="P-loop_NTPase"/>
</dbReference>
<dbReference type="PROSITE" id="PS51194">
    <property type="entry name" value="HELICASE_CTER"/>
    <property type="match status" value="1"/>
</dbReference>
<dbReference type="Pfam" id="PF00271">
    <property type="entry name" value="Helicase_C"/>
    <property type="match status" value="1"/>
</dbReference>
<dbReference type="GO" id="GO:0005634">
    <property type="term" value="C:nucleus"/>
    <property type="evidence" value="ECO:0007669"/>
    <property type="project" value="UniProtKB-SubCell"/>
</dbReference>
<evidence type="ECO:0000256" key="6">
    <source>
        <dbReference type="ARBA" id="ARBA00022884"/>
    </source>
</evidence>
<evidence type="ECO:0000313" key="15">
    <source>
        <dbReference type="EMBL" id="OMJ71642.1"/>
    </source>
</evidence>
<dbReference type="GO" id="GO:0016787">
    <property type="term" value="F:hydrolase activity"/>
    <property type="evidence" value="ECO:0007669"/>
    <property type="project" value="UniProtKB-KW"/>
</dbReference>
<dbReference type="AlphaFoldDB" id="A0A1R2B4E9"/>
<dbReference type="Gene3D" id="3.40.50.300">
    <property type="entry name" value="P-loop containing nucleotide triphosphate hydrolases"/>
    <property type="match status" value="2"/>
</dbReference>
<feature type="domain" description="DEAD-box RNA helicase Q" evidence="14">
    <location>
        <begin position="18"/>
        <end position="46"/>
    </location>
</feature>
<reference evidence="15 16" key="1">
    <citation type="submission" date="2016-11" db="EMBL/GenBank/DDBJ databases">
        <title>The macronuclear genome of Stentor coeruleus: a giant cell with tiny introns.</title>
        <authorList>
            <person name="Slabodnick M."/>
            <person name="Ruby J.G."/>
            <person name="Reiff S.B."/>
            <person name="Swart E.C."/>
            <person name="Gosai S."/>
            <person name="Prabakaran S."/>
            <person name="Witkowska E."/>
            <person name="Larue G.E."/>
            <person name="Fisher S."/>
            <person name="Freeman R.M."/>
            <person name="Gunawardena J."/>
            <person name="Chu W."/>
            <person name="Stover N.A."/>
            <person name="Gregory B.D."/>
            <person name="Nowacki M."/>
            <person name="Derisi J."/>
            <person name="Roy S.W."/>
            <person name="Marshall W.F."/>
            <person name="Sood P."/>
        </authorList>
    </citation>
    <scope>NUCLEOTIDE SEQUENCE [LARGE SCALE GENOMIC DNA]</scope>
    <source>
        <strain evidence="15">WM001</strain>
    </source>
</reference>
<feature type="short sequence motif" description="Q motif" evidence="9">
    <location>
        <begin position="18"/>
        <end position="46"/>
    </location>
</feature>
<dbReference type="InterPro" id="IPR050079">
    <property type="entry name" value="DEAD_box_RNA_helicase"/>
</dbReference>